<dbReference type="GO" id="GO:0051538">
    <property type="term" value="F:3 iron, 4 sulfur cluster binding"/>
    <property type="evidence" value="ECO:0007669"/>
    <property type="project" value="UniProtKB-KW"/>
</dbReference>
<organism evidence="9 10">
    <name type="scientific">Streptomyces griseoviridis</name>
    <dbReference type="NCBI Taxonomy" id="45398"/>
    <lineage>
        <taxon>Bacteria</taxon>
        <taxon>Bacillati</taxon>
        <taxon>Actinomycetota</taxon>
        <taxon>Actinomycetes</taxon>
        <taxon>Kitasatosporales</taxon>
        <taxon>Streptomycetaceae</taxon>
        <taxon>Streptomyces</taxon>
    </lineage>
</organism>
<dbReference type="GO" id="GO:0005506">
    <property type="term" value="F:iron ion binding"/>
    <property type="evidence" value="ECO:0007669"/>
    <property type="project" value="UniProtKB-UniRule"/>
</dbReference>
<evidence type="ECO:0000256" key="5">
    <source>
        <dbReference type="ARBA" id="ARBA00023004"/>
    </source>
</evidence>
<evidence type="ECO:0000256" key="6">
    <source>
        <dbReference type="ARBA" id="ARBA00023014"/>
    </source>
</evidence>
<comment type="caution">
    <text evidence="9">The sequence shown here is derived from an EMBL/GenBank/DDBJ whole genome shotgun (WGS) entry which is preliminary data.</text>
</comment>
<sequence length="72" mass="7546">MKVEVDESRCLAVGNCALIAPEVFDQGDDDGTVVVLDAAPPEHTHETVRAAALRCPASVITLHDDTTPPHGA</sequence>
<evidence type="ECO:0000256" key="1">
    <source>
        <dbReference type="ARBA" id="ARBA00001927"/>
    </source>
</evidence>
<dbReference type="Gene3D" id="3.30.70.20">
    <property type="match status" value="1"/>
</dbReference>
<evidence type="ECO:0000256" key="4">
    <source>
        <dbReference type="ARBA" id="ARBA00022982"/>
    </source>
</evidence>
<comment type="cofactor">
    <cofactor evidence="1">
        <name>[3Fe-4S] cluster</name>
        <dbReference type="ChEBI" id="CHEBI:21137"/>
    </cofactor>
</comment>
<dbReference type="Pfam" id="PF13370">
    <property type="entry name" value="Fer4_13"/>
    <property type="match status" value="1"/>
</dbReference>
<keyword evidence="6 8" id="KW-0411">Iron-sulfur</keyword>
<keyword evidence="2 8" id="KW-0813">Transport</keyword>
<evidence type="ECO:0000313" key="9">
    <source>
        <dbReference type="EMBL" id="GGS62477.1"/>
    </source>
</evidence>
<proteinExistence type="predicted"/>
<reference evidence="9" key="2">
    <citation type="submission" date="2020-09" db="EMBL/GenBank/DDBJ databases">
        <authorList>
            <person name="Sun Q."/>
            <person name="Ohkuma M."/>
        </authorList>
    </citation>
    <scope>NUCLEOTIDE SEQUENCE</scope>
    <source>
        <strain evidence="9">JCM 4234</strain>
    </source>
</reference>
<dbReference type="PANTHER" id="PTHR36923:SF3">
    <property type="entry name" value="FERREDOXIN"/>
    <property type="match status" value="1"/>
</dbReference>
<name>A0A918GTW6_STRGD</name>
<accession>A0A918GTW6</accession>
<evidence type="ECO:0000313" key="10">
    <source>
        <dbReference type="Proteomes" id="UP000653493"/>
    </source>
</evidence>
<dbReference type="InterPro" id="IPR051269">
    <property type="entry name" value="Fe-S_cluster_ET"/>
</dbReference>
<keyword evidence="10" id="KW-1185">Reference proteome</keyword>
<evidence type="ECO:0000256" key="8">
    <source>
        <dbReference type="RuleBase" id="RU368020"/>
    </source>
</evidence>
<dbReference type="InterPro" id="IPR001080">
    <property type="entry name" value="3Fe4S_ferredoxin"/>
</dbReference>
<keyword evidence="5 8" id="KW-0408">Iron</keyword>
<dbReference type="GO" id="GO:0009055">
    <property type="term" value="F:electron transfer activity"/>
    <property type="evidence" value="ECO:0007669"/>
    <property type="project" value="UniProtKB-UniRule"/>
</dbReference>
<dbReference type="EMBL" id="BMSL01000026">
    <property type="protein sequence ID" value="GGS62477.1"/>
    <property type="molecule type" value="Genomic_DNA"/>
</dbReference>
<dbReference type="Proteomes" id="UP000653493">
    <property type="component" value="Unassembled WGS sequence"/>
</dbReference>
<keyword evidence="7" id="KW-0003">3Fe-4S</keyword>
<dbReference type="PRINTS" id="PR00352">
    <property type="entry name" value="3FE4SFRDOXIN"/>
</dbReference>
<dbReference type="SUPFAM" id="SSF54862">
    <property type="entry name" value="4Fe-4S ferredoxins"/>
    <property type="match status" value="1"/>
</dbReference>
<keyword evidence="3 8" id="KW-0479">Metal-binding</keyword>
<evidence type="ECO:0000256" key="7">
    <source>
        <dbReference type="ARBA" id="ARBA00023291"/>
    </source>
</evidence>
<keyword evidence="4 8" id="KW-0249">Electron transport</keyword>
<gene>
    <name evidence="9" type="primary">fer</name>
    <name evidence="9" type="ORF">GCM10010238_59550</name>
</gene>
<dbReference type="AlphaFoldDB" id="A0A918GTW6"/>
<dbReference type="PANTHER" id="PTHR36923">
    <property type="entry name" value="FERREDOXIN"/>
    <property type="match status" value="1"/>
</dbReference>
<comment type="function">
    <text evidence="8">Ferredoxins are iron-sulfur proteins that transfer electrons in a wide variety of metabolic reactions.</text>
</comment>
<reference evidence="9" key="1">
    <citation type="journal article" date="2014" name="Int. J. Syst. Evol. Microbiol.">
        <title>Complete genome sequence of Corynebacterium casei LMG S-19264T (=DSM 44701T), isolated from a smear-ripened cheese.</title>
        <authorList>
            <consortium name="US DOE Joint Genome Institute (JGI-PGF)"/>
            <person name="Walter F."/>
            <person name="Albersmeier A."/>
            <person name="Kalinowski J."/>
            <person name="Ruckert C."/>
        </authorList>
    </citation>
    <scope>NUCLEOTIDE SEQUENCE</scope>
    <source>
        <strain evidence="9">JCM 4234</strain>
    </source>
</reference>
<protein>
    <recommendedName>
        <fullName evidence="8">Ferredoxin</fullName>
    </recommendedName>
</protein>
<evidence type="ECO:0000256" key="2">
    <source>
        <dbReference type="ARBA" id="ARBA00022448"/>
    </source>
</evidence>
<evidence type="ECO:0000256" key="3">
    <source>
        <dbReference type="ARBA" id="ARBA00022723"/>
    </source>
</evidence>